<evidence type="ECO:0000313" key="5">
    <source>
        <dbReference type="EMBL" id="QER40980.1"/>
    </source>
</evidence>
<organism evidence="5 6">
    <name type="scientific">Acinetobacter suaedae</name>
    <dbReference type="NCBI Taxonomy" id="2609668"/>
    <lineage>
        <taxon>Bacteria</taxon>
        <taxon>Pseudomonadati</taxon>
        <taxon>Pseudomonadota</taxon>
        <taxon>Gammaproteobacteria</taxon>
        <taxon>Moraxellales</taxon>
        <taxon>Moraxellaceae</taxon>
        <taxon>Acinetobacter</taxon>
    </lineage>
</organism>
<feature type="site" description="Increases basicity of active site His" evidence="2">
    <location>
        <position position="140"/>
    </location>
</feature>
<dbReference type="InterPro" id="IPR041561">
    <property type="entry name" value="PglD_N"/>
</dbReference>
<dbReference type="PANTHER" id="PTHR43300:SF7">
    <property type="entry name" value="UDP-N-ACETYLBACILLOSAMINE N-ACETYLTRANSFERASE"/>
    <property type="match status" value="1"/>
</dbReference>
<evidence type="ECO:0000256" key="1">
    <source>
        <dbReference type="ARBA" id="ARBA00007274"/>
    </source>
</evidence>
<dbReference type="InterPro" id="IPR020019">
    <property type="entry name" value="AcTrfase_PglD-like"/>
</dbReference>
<dbReference type="EMBL" id="CP043909">
    <property type="protein sequence ID" value="QER40980.1"/>
    <property type="molecule type" value="Genomic_DNA"/>
</dbReference>
<dbReference type="Gene3D" id="2.160.10.10">
    <property type="entry name" value="Hexapeptide repeat proteins"/>
    <property type="match status" value="1"/>
</dbReference>
<dbReference type="PANTHER" id="PTHR43300">
    <property type="entry name" value="ACETYLTRANSFERASE"/>
    <property type="match status" value="1"/>
</dbReference>
<dbReference type="CDD" id="cd03360">
    <property type="entry name" value="LbH_AT_putative"/>
    <property type="match status" value="1"/>
</dbReference>
<evidence type="ECO:0000256" key="2">
    <source>
        <dbReference type="PIRSR" id="PIRSR620019-1"/>
    </source>
</evidence>
<name>A0A5P1UYT3_9GAMM</name>
<dbReference type="AlphaFoldDB" id="A0A5P1UYT3"/>
<comment type="similarity">
    <text evidence="1">Belongs to the transferase hexapeptide repeat family.</text>
</comment>
<reference evidence="5 6" key="1">
    <citation type="submission" date="2019-09" db="EMBL/GenBank/DDBJ databases">
        <title>Acinetobacter sp. C16S1 isolated from saline soil.</title>
        <authorList>
            <person name="Xu L."/>
            <person name="Sun J.-Q."/>
        </authorList>
    </citation>
    <scope>NUCLEOTIDE SEQUENCE [LARGE SCALE GENOMIC DNA]</scope>
    <source>
        <strain evidence="5 6">C16S1</strain>
    </source>
</reference>
<dbReference type="RefSeq" id="WP_150027417.1">
    <property type="nucleotide sequence ID" value="NZ_CP043909.1"/>
</dbReference>
<accession>A0A5P1UYT3</accession>
<dbReference type="Proteomes" id="UP000325177">
    <property type="component" value="Chromosome"/>
</dbReference>
<gene>
    <name evidence="5" type="ORF">F2A31_15260</name>
</gene>
<evidence type="ECO:0000256" key="3">
    <source>
        <dbReference type="PIRSR" id="PIRSR620019-2"/>
    </source>
</evidence>
<dbReference type="InterPro" id="IPR011004">
    <property type="entry name" value="Trimer_LpxA-like_sf"/>
</dbReference>
<feature type="active site" description="Proton acceptor" evidence="2">
    <location>
        <position position="139"/>
    </location>
</feature>
<evidence type="ECO:0000313" key="6">
    <source>
        <dbReference type="Proteomes" id="UP000325177"/>
    </source>
</evidence>
<sequence>MLKQDVLLILGAGGHGRSVAEAALLSGQWGSIVFADDSWPQRVEVAGFPIVANIDTIPTLISTITAAIPAVGNNQVRQAWFQKLKDLGIPIATIMHPSAIIGSRAMVGEGVCILAGCIVGVDVKVEDGVIVNLTSAIDHDCKIGMFSHLSVGVKITGNKEVAPFTFLEAGSIIAH</sequence>
<protein>
    <submittedName>
        <fullName evidence="5">Acetyltransferase</fullName>
    </submittedName>
</protein>
<evidence type="ECO:0000259" key="4">
    <source>
        <dbReference type="Pfam" id="PF17836"/>
    </source>
</evidence>
<keyword evidence="5" id="KW-0808">Transferase</keyword>
<keyword evidence="6" id="KW-1185">Reference proteome</keyword>
<feature type="binding site" evidence="3">
    <location>
        <position position="72"/>
    </location>
    <ligand>
        <name>substrate</name>
    </ligand>
</feature>
<feature type="binding site" evidence="3">
    <location>
        <position position="148"/>
    </location>
    <ligand>
        <name>acetyl-CoA</name>
        <dbReference type="ChEBI" id="CHEBI:57288"/>
    </ligand>
</feature>
<feature type="domain" description="PglD N-terminal" evidence="4">
    <location>
        <begin position="7"/>
        <end position="84"/>
    </location>
</feature>
<dbReference type="GO" id="GO:0016740">
    <property type="term" value="F:transferase activity"/>
    <property type="evidence" value="ECO:0007669"/>
    <property type="project" value="UniProtKB-KW"/>
</dbReference>
<dbReference type="Pfam" id="PF17836">
    <property type="entry name" value="PglD_N"/>
    <property type="match status" value="1"/>
</dbReference>
<dbReference type="SUPFAM" id="SSF51161">
    <property type="entry name" value="Trimeric LpxA-like enzymes"/>
    <property type="match status" value="1"/>
</dbReference>
<dbReference type="InterPro" id="IPR050179">
    <property type="entry name" value="Trans_hexapeptide_repeat"/>
</dbReference>
<proteinExistence type="inferred from homology"/>
<dbReference type="KEGG" id="asue:F2A31_15260"/>
<dbReference type="Gene3D" id="3.40.50.20">
    <property type="match status" value="1"/>
</dbReference>